<proteinExistence type="predicted"/>
<gene>
    <name evidence="1" type="ORF">O9G_004017</name>
</gene>
<organism evidence="1 2">
    <name type="scientific">Rozella allomycis (strain CSF55)</name>
    <dbReference type="NCBI Taxonomy" id="988480"/>
    <lineage>
        <taxon>Eukaryota</taxon>
        <taxon>Fungi</taxon>
        <taxon>Fungi incertae sedis</taxon>
        <taxon>Cryptomycota</taxon>
        <taxon>Cryptomycota incertae sedis</taxon>
        <taxon>Rozella</taxon>
    </lineage>
</organism>
<sequence>MNSNSRNKGKTLGLISTTLISKAEKSVRTLFSYIGEDNSIDLMESSGGNKNGLFFKLILASTATTLPDDFVTRHRSCVTVAHKCLNI</sequence>
<dbReference type="EMBL" id="KE560580">
    <property type="protein sequence ID" value="EPZ36358.1"/>
    <property type="molecule type" value="Genomic_DNA"/>
</dbReference>
<dbReference type="HOGENOM" id="CLU_2484572_0_0_1"/>
<dbReference type="AlphaFoldDB" id="A0A075B1D6"/>
<reference evidence="1 2" key="1">
    <citation type="journal article" date="2013" name="Curr. Biol.">
        <title>Shared signatures of parasitism and phylogenomics unite Cryptomycota and microsporidia.</title>
        <authorList>
            <person name="James T.Y."/>
            <person name="Pelin A."/>
            <person name="Bonen L."/>
            <person name="Ahrendt S."/>
            <person name="Sain D."/>
            <person name="Corradi N."/>
            <person name="Stajich J.E."/>
        </authorList>
    </citation>
    <scope>NUCLEOTIDE SEQUENCE [LARGE SCALE GENOMIC DNA]</scope>
    <source>
        <strain evidence="1 2">CSF55</strain>
    </source>
</reference>
<name>A0A075B1D6_ROZAC</name>
<evidence type="ECO:0000313" key="2">
    <source>
        <dbReference type="Proteomes" id="UP000030755"/>
    </source>
</evidence>
<evidence type="ECO:0000313" key="1">
    <source>
        <dbReference type="EMBL" id="EPZ36358.1"/>
    </source>
</evidence>
<keyword evidence="2" id="KW-1185">Reference proteome</keyword>
<dbReference type="Proteomes" id="UP000030755">
    <property type="component" value="Unassembled WGS sequence"/>
</dbReference>
<protein>
    <submittedName>
        <fullName evidence="1">Uncharacterized protein</fullName>
    </submittedName>
</protein>
<accession>A0A075B1D6</accession>